<dbReference type="GO" id="GO:0016020">
    <property type="term" value="C:membrane"/>
    <property type="evidence" value="ECO:0007669"/>
    <property type="project" value="UniProtKB-SubCell"/>
</dbReference>
<dbReference type="STRING" id="41067.A0A2I2FIF1"/>
<dbReference type="PANTHER" id="PTHR39608">
    <property type="entry name" value="INTEGRAL MEMBRANE PROTEIN (AFU_ORTHOLOGUE AFUA_5G08640)"/>
    <property type="match status" value="1"/>
</dbReference>
<accession>A0A2I2FIF1</accession>
<evidence type="ECO:0000313" key="8">
    <source>
        <dbReference type="EMBL" id="PLB40406.1"/>
    </source>
</evidence>
<evidence type="ECO:0000259" key="7">
    <source>
        <dbReference type="Pfam" id="PF01284"/>
    </source>
</evidence>
<evidence type="ECO:0000256" key="3">
    <source>
        <dbReference type="ARBA" id="ARBA00022989"/>
    </source>
</evidence>
<sequence length="171" mass="19343">MFPSSLTKPFQLLCRVMQWSSAAIVLGLTSYYIHKGPRGLLLKYTEVISTMSIVFFLPAFVSPFMPNRLSKYVLLIDVVFSYLWLTAFIFAAQDYNRDDCFLNAPPNHSCAKKKANESFIFLTFIFTFFAMFLEVLNLWADRRETRGPSREKYSGGAHGGPPDAPVGSSNV</sequence>
<feature type="region of interest" description="Disordered" evidence="5">
    <location>
        <begin position="146"/>
        <end position="171"/>
    </location>
</feature>
<keyword evidence="4 6" id="KW-0472">Membrane</keyword>
<keyword evidence="9" id="KW-1185">Reference proteome</keyword>
<gene>
    <name evidence="8" type="ORF">BDW47DRAFT_123429</name>
</gene>
<reference evidence="8 9" key="1">
    <citation type="submission" date="2017-12" db="EMBL/GenBank/DDBJ databases">
        <authorList>
            <consortium name="DOE Joint Genome Institute"/>
            <person name="Haridas S."/>
            <person name="Kjaerbolling I."/>
            <person name="Vesth T.C."/>
            <person name="Frisvad J.C."/>
            <person name="Nybo J.L."/>
            <person name="Theobald S."/>
            <person name="Kuo A."/>
            <person name="Bowyer P."/>
            <person name="Matsuda Y."/>
            <person name="Mondo S."/>
            <person name="Lyhne E.K."/>
            <person name="Kogle M.E."/>
            <person name="Clum A."/>
            <person name="Lipzen A."/>
            <person name="Salamov A."/>
            <person name="Ngan C.Y."/>
            <person name="Daum C."/>
            <person name="Chiniquy J."/>
            <person name="Barry K."/>
            <person name="LaButti K."/>
            <person name="Simmons B.A."/>
            <person name="Magnuson J.K."/>
            <person name="Mortensen U.H."/>
            <person name="Larsen T.O."/>
            <person name="Grigoriev I.V."/>
            <person name="Baker S.E."/>
            <person name="Andersen M.R."/>
            <person name="Nordberg H.P."/>
            <person name="Cantor M.N."/>
            <person name="Hua S.X."/>
        </authorList>
    </citation>
    <scope>NUCLEOTIDE SEQUENCE [LARGE SCALE GENOMIC DNA]</scope>
    <source>
        <strain evidence="8 9">CBS 102.13</strain>
    </source>
</reference>
<dbReference type="AlphaFoldDB" id="A0A2I2FIF1"/>
<comment type="subcellular location">
    <subcellularLocation>
        <location evidence="1">Membrane</location>
        <topology evidence="1">Multi-pass membrane protein</topology>
    </subcellularLocation>
</comment>
<feature type="transmembrane region" description="Helical" evidence="6">
    <location>
        <begin position="119"/>
        <end position="140"/>
    </location>
</feature>
<evidence type="ECO:0000256" key="4">
    <source>
        <dbReference type="ARBA" id="ARBA00023136"/>
    </source>
</evidence>
<evidence type="ECO:0000256" key="2">
    <source>
        <dbReference type="ARBA" id="ARBA00022692"/>
    </source>
</evidence>
<feature type="transmembrane region" description="Helical" evidence="6">
    <location>
        <begin position="72"/>
        <end position="92"/>
    </location>
</feature>
<evidence type="ECO:0000256" key="1">
    <source>
        <dbReference type="ARBA" id="ARBA00004141"/>
    </source>
</evidence>
<evidence type="ECO:0000256" key="5">
    <source>
        <dbReference type="SAM" id="MobiDB-lite"/>
    </source>
</evidence>
<feature type="domain" description="MARVEL" evidence="7">
    <location>
        <begin position="11"/>
        <end position="133"/>
    </location>
</feature>
<proteinExistence type="predicted"/>
<dbReference type="OrthoDB" id="20872at2759"/>
<organism evidence="8 9">
    <name type="scientific">Aspergillus candidus</name>
    <dbReference type="NCBI Taxonomy" id="41067"/>
    <lineage>
        <taxon>Eukaryota</taxon>
        <taxon>Fungi</taxon>
        <taxon>Dikarya</taxon>
        <taxon>Ascomycota</taxon>
        <taxon>Pezizomycotina</taxon>
        <taxon>Eurotiomycetes</taxon>
        <taxon>Eurotiomycetidae</taxon>
        <taxon>Eurotiales</taxon>
        <taxon>Aspergillaceae</taxon>
        <taxon>Aspergillus</taxon>
        <taxon>Aspergillus subgen. Circumdati</taxon>
    </lineage>
</organism>
<feature type="transmembrane region" description="Helical" evidence="6">
    <location>
        <begin position="12"/>
        <end position="34"/>
    </location>
</feature>
<dbReference type="RefSeq" id="XP_024674418.1">
    <property type="nucleotide sequence ID" value="XM_024816048.1"/>
</dbReference>
<name>A0A2I2FIF1_ASPCN</name>
<evidence type="ECO:0000256" key="6">
    <source>
        <dbReference type="SAM" id="Phobius"/>
    </source>
</evidence>
<dbReference type="EMBL" id="KZ559124">
    <property type="protein sequence ID" value="PLB40406.1"/>
    <property type="molecule type" value="Genomic_DNA"/>
</dbReference>
<dbReference type="GeneID" id="36523208"/>
<dbReference type="PANTHER" id="PTHR39608:SF2">
    <property type="entry name" value="MARVEL DOMAIN-CONTAINING PROTEIN"/>
    <property type="match status" value="1"/>
</dbReference>
<keyword evidence="2 6" id="KW-0812">Transmembrane</keyword>
<evidence type="ECO:0000313" key="9">
    <source>
        <dbReference type="Proteomes" id="UP000234585"/>
    </source>
</evidence>
<keyword evidence="3 6" id="KW-1133">Transmembrane helix</keyword>
<protein>
    <submittedName>
        <fullName evidence="8">Membrane-associating domain-domain-containing protein</fullName>
    </submittedName>
</protein>
<feature type="transmembrane region" description="Helical" evidence="6">
    <location>
        <begin position="40"/>
        <end position="60"/>
    </location>
</feature>
<dbReference type="InterPro" id="IPR008253">
    <property type="entry name" value="Marvel"/>
</dbReference>
<dbReference type="Pfam" id="PF01284">
    <property type="entry name" value="MARVEL"/>
    <property type="match status" value="1"/>
</dbReference>
<dbReference type="Proteomes" id="UP000234585">
    <property type="component" value="Unassembled WGS sequence"/>
</dbReference>